<dbReference type="STRING" id="1150864.MILUP08_41778"/>
<protein>
    <submittedName>
        <fullName evidence="1">Uncharacterized protein</fullName>
    </submittedName>
</protein>
<evidence type="ECO:0000313" key="1">
    <source>
        <dbReference type="EMBL" id="CCH16861.1"/>
    </source>
</evidence>
<reference evidence="2" key="1">
    <citation type="journal article" date="2012" name="J. Bacteriol.">
        <title>Genome Sequence of Micromonospora lupini Lupac 08, Isolated from Root Nodules of Lupinus angustifolius.</title>
        <authorList>
            <person name="Alonso-Vega P."/>
            <person name="Normand P."/>
            <person name="Bacigalupe R."/>
            <person name="Pujic P."/>
            <person name="Lajus A."/>
            <person name="Vallenet D."/>
            <person name="Carro L."/>
            <person name="Coll P."/>
            <person name="Trujillo M.E."/>
        </authorList>
    </citation>
    <scope>NUCLEOTIDE SEQUENCE [LARGE SCALE GENOMIC DNA]</scope>
    <source>
        <strain evidence="2">Lupac 08</strain>
    </source>
</reference>
<dbReference type="EMBL" id="CAIE01000016">
    <property type="protein sequence ID" value="CCH16861.1"/>
    <property type="molecule type" value="Genomic_DNA"/>
</dbReference>
<dbReference type="AlphaFoldDB" id="I0KZ64"/>
<dbReference type="Proteomes" id="UP000003448">
    <property type="component" value="Unassembled WGS sequence"/>
</dbReference>
<organism evidence="1 2">
    <name type="scientific">Micromonospora lupini str. Lupac 08</name>
    <dbReference type="NCBI Taxonomy" id="1150864"/>
    <lineage>
        <taxon>Bacteria</taxon>
        <taxon>Bacillati</taxon>
        <taxon>Actinomycetota</taxon>
        <taxon>Actinomycetes</taxon>
        <taxon>Micromonosporales</taxon>
        <taxon>Micromonosporaceae</taxon>
        <taxon>Micromonospora</taxon>
    </lineage>
</organism>
<accession>I0KZ64</accession>
<name>I0KZ64_9ACTN</name>
<proteinExistence type="predicted"/>
<sequence>MVVSNSVDAFTTCRPGKDVSEKFRNYAAAAGTLEPRFRPVGIMRRYQRGEDGRWHDALLIDLLADDLTE</sequence>
<gene>
    <name evidence="1" type="ORF">MILUP08_41778</name>
</gene>
<evidence type="ECO:0000313" key="2">
    <source>
        <dbReference type="Proteomes" id="UP000003448"/>
    </source>
</evidence>
<dbReference type="eggNOG" id="COG1670">
    <property type="taxonomic scope" value="Bacteria"/>
</dbReference>
<keyword evidence="2" id="KW-1185">Reference proteome</keyword>
<comment type="caution">
    <text evidence="1">The sequence shown here is derived from an EMBL/GenBank/DDBJ whole genome shotgun (WGS) entry which is preliminary data.</text>
</comment>